<keyword evidence="2" id="KW-1185">Reference proteome</keyword>
<evidence type="ECO:0000313" key="3">
    <source>
        <dbReference type="RefSeq" id="XP_025714288.1"/>
    </source>
</evidence>
<keyword evidence="1" id="KW-1133">Transmembrane helix</keyword>
<feature type="non-terminal residue" evidence="3">
    <location>
        <position position="1"/>
    </location>
</feature>
<protein>
    <submittedName>
        <fullName evidence="3">Transport and Golgi organization protein 1 homolog</fullName>
    </submittedName>
</protein>
<name>A0A3Q7N0A7_CALUR</name>
<organism evidence="2 3">
    <name type="scientific">Callorhinus ursinus</name>
    <name type="common">Northern fur seal</name>
    <dbReference type="NCBI Taxonomy" id="34884"/>
    <lineage>
        <taxon>Eukaryota</taxon>
        <taxon>Metazoa</taxon>
        <taxon>Chordata</taxon>
        <taxon>Craniata</taxon>
        <taxon>Vertebrata</taxon>
        <taxon>Euteleostomi</taxon>
        <taxon>Mammalia</taxon>
        <taxon>Eutheria</taxon>
        <taxon>Laurasiatheria</taxon>
        <taxon>Carnivora</taxon>
        <taxon>Caniformia</taxon>
        <taxon>Pinnipedia</taxon>
        <taxon>Otariidae</taxon>
        <taxon>Callorhinus</taxon>
    </lineage>
</organism>
<proteinExistence type="predicted"/>
<reference key="1">
    <citation type="submission" date="2019-01" db="UniProtKB">
        <authorList>
            <consortium name="RefSeq"/>
        </authorList>
    </citation>
    <scope>IDENTIFICATION</scope>
</reference>
<reference evidence="3" key="2">
    <citation type="submission" date="2025-08" db="UniProtKB">
        <authorList>
            <consortium name="RefSeq"/>
        </authorList>
    </citation>
    <scope>IDENTIFICATION</scope>
    <source>
        <tissue evidence="3">Blood</tissue>
    </source>
</reference>
<gene>
    <name evidence="3" type="primary">LOC112813458</name>
</gene>
<dbReference type="Proteomes" id="UP000286641">
    <property type="component" value="Unplaced"/>
</dbReference>
<sequence length="121" mass="13613">SSSSHVLFQLVRVVPDYFPLGPDGVGVLWKLPVITASLGICLFLLYIWRTILAGQDELEDGEQRASRAKKRAMHECEELLEDHYNALSSLKTAQEAELNMLRRKVDIVVDFSNQRQVAAEG</sequence>
<dbReference type="AlphaFoldDB" id="A0A3Q7N0A7"/>
<dbReference type="InParanoid" id="A0A3Q7N0A7"/>
<accession>A0A3Q7N0A7</accession>
<feature type="transmembrane region" description="Helical" evidence="1">
    <location>
        <begin position="27"/>
        <end position="48"/>
    </location>
</feature>
<keyword evidence="1" id="KW-0812">Transmembrane</keyword>
<evidence type="ECO:0000256" key="1">
    <source>
        <dbReference type="SAM" id="Phobius"/>
    </source>
</evidence>
<dbReference type="RefSeq" id="XP_025714288.1">
    <property type="nucleotide sequence ID" value="XM_025858503.1"/>
</dbReference>
<evidence type="ECO:0000313" key="2">
    <source>
        <dbReference type="Proteomes" id="UP000286641"/>
    </source>
</evidence>
<keyword evidence="1" id="KW-0472">Membrane</keyword>